<dbReference type="GO" id="GO:0003677">
    <property type="term" value="F:DNA binding"/>
    <property type="evidence" value="ECO:0007669"/>
    <property type="project" value="UniProtKB-KW"/>
</dbReference>
<name>K7RN98_ACIA4</name>
<gene>
    <name evidence="3" type="ordered locus">PACID_16210</name>
</gene>
<reference evidence="3 4" key="1">
    <citation type="journal article" date="2012" name="BMC Genomics">
        <title>The genome sequence of Propionibacterium acidipropionici provides insights into its biotechnological and industrial potential.</title>
        <authorList>
            <person name="Parizzi L.P."/>
            <person name="Grassi M.C."/>
            <person name="Llerena L.A."/>
            <person name="Carazzolle M.F."/>
            <person name="Queiroz V.L."/>
            <person name="Lunardi I."/>
            <person name="Zeidler A.F."/>
            <person name="Teixeira P.J."/>
            <person name="Mieczkowski P."/>
            <person name="Rincones J."/>
            <person name="Pereira G.A."/>
        </authorList>
    </citation>
    <scope>NUCLEOTIDE SEQUENCE [LARGE SCALE GENOMIC DNA]</scope>
    <source>
        <strain evidence="4">ATCC 4875 / DSM 20272 / JCM 6432 / NBRC 12425 / NCIMB 8070</strain>
    </source>
</reference>
<dbReference type="HOGENOM" id="CLU_021151_2_1_11"/>
<evidence type="ECO:0000313" key="3">
    <source>
        <dbReference type="EMBL" id="AFV89434.1"/>
    </source>
</evidence>
<feature type="region of interest" description="Disordered" evidence="1">
    <location>
        <begin position="259"/>
        <end position="347"/>
    </location>
</feature>
<organism evidence="3 4">
    <name type="scientific">Acidipropionibacterium acidipropionici (strain ATCC 4875 / DSM 20272 / JCM 6432 / NBRC 12425 / NCIMB 8070 / 4)</name>
    <name type="common">Propionibacterium acidipropionici</name>
    <dbReference type="NCBI Taxonomy" id="1171373"/>
    <lineage>
        <taxon>Bacteria</taxon>
        <taxon>Bacillati</taxon>
        <taxon>Actinomycetota</taxon>
        <taxon>Actinomycetes</taxon>
        <taxon>Propionibacteriales</taxon>
        <taxon>Propionibacteriaceae</taxon>
        <taxon>Acidipropionibacterium</taxon>
    </lineage>
</organism>
<dbReference type="PATRIC" id="fig|1171373.8.peg.1605"/>
<dbReference type="InterPro" id="IPR021421">
    <property type="entry name" value="DUF3071"/>
</dbReference>
<dbReference type="Pfam" id="PF11268">
    <property type="entry name" value="DUF3071"/>
    <property type="match status" value="1"/>
</dbReference>
<dbReference type="KEGG" id="pbo:PACID_16210"/>
<dbReference type="AlphaFoldDB" id="K7RN98"/>
<feature type="domain" description="DUF3071" evidence="2">
    <location>
        <begin position="2"/>
        <end position="122"/>
    </location>
</feature>
<keyword evidence="3" id="KW-0238">DNA-binding</keyword>
<sequence length="347" mass="37642">MEMDSALSPREIQARIRSGASVDDVAAEAGVSTEQVEPFAVPVLAELDHVVEVAMDCPVRRHGDPGSHRGLGSIVAQVCRAHDMDVDAITWRCWRHQDRSWAVVAGWEGDPGPGQGQATFRFDLRSRYSVPQDVGARWLVDDRVPLAEVVDEGKDPDKEPTIDLHDDLAIVRAVSDRARPSRHRTTRPSTPPDAGEASQGPSGQAEGDQSPQVPGMTSTDGVYDFVPSTGSQMDMLYEMLAGFQEDSVNIYEGFSEPVATPVEPVDDHSRGTTADHQPEDHSAQETGGTDGPEKAADDEPSQEGSPSTPDEPEEKPRPGGRRKKRNHKRASIPSWDEIMFGGPGSQN</sequence>
<dbReference type="NCBIfam" id="NF040712">
    <property type="entry name" value="SepH"/>
    <property type="match status" value="1"/>
</dbReference>
<accession>K7RN98</accession>
<dbReference type="STRING" id="1171373.PACID_16210"/>
<feature type="region of interest" description="Disordered" evidence="1">
    <location>
        <begin position="173"/>
        <end position="226"/>
    </location>
</feature>
<feature type="compositionally biased region" description="Basic residues" evidence="1">
    <location>
        <begin position="318"/>
        <end position="330"/>
    </location>
</feature>
<evidence type="ECO:0000259" key="2">
    <source>
        <dbReference type="Pfam" id="PF11268"/>
    </source>
</evidence>
<evidence type="ECO:0000313" key="4">
    <source>
        <dbReference type="Proteomes" id="UP000000214"/>
    </source>
</evidence>
<dbReference type="eggNOG" id="ENOG502ZCFK">
    <property type="taxonomic scope" value="Bacteria"/>
</dbReference>
<dbReference type="Proteomes" id="UP000000214">
    <property type="component" value="Chromosome"/>
</dbReference>
<protein>
    <submittedName>
        <fullName evidence="3">DNA-binding protein</fullName>
    </submittedName>
</protein>
<dbReference type="InterPro" id="IPR047682">
    <property type="entry name" value="SepH-like"/>
</dbReference>
<dbReference type="EMBL" id="CP003493">
    <property type="protein sequence ID" value="AFV89434.1"/>
    <property type="molecule type" value="Genomic_DNA"/>
</dbReference>
<evidence type="ECO:0000256" key="1">
    <source>
        <dbReference type="SAM" id="MobiDB-lite"/>
    </source>
</evidence>
<proteinExistence type="predicted"/>
<feature type="compositionally biased region" description="Polar residues" evidence="1">
    <location>
        <begin position="199"/>
        <end position="220"/>
    </location>
</feature>